<organism evidence="2 3">
    <name type="scientific">Streptomyces microflavus</name>
    <name type="common">Streptomyces lipmanii</name>
    <dbReference type="NCBI Taxonomy" id="1919"/>
    <lineage>
        <taxon>Bacteria</taxon>
        <taxon>Bacillati</taxon>
        <taxon>Actinomycetota</taxon>
        <taxon>Actinomycetes</taxon>
        <taxon>Kitasatosporales</taxon>
        <taxon>Streptomycetaceae</taxon>
        <taxon>Streptomyces</taxon>
    </lineage>
</organism>
<dbReference type="Proteomes" id="UP000498740">
    <property type="component" value="Unassembled WGS sequence"/>
</dbReference>
<evidence type="ECO:0000313" key="2">
    <source>
        <dbReference type="EMBL" id="GFN08677.1"/>
    </source>
</evidence>
<dbReference type="AlphaFoldDB" id="A0A7J0D3N0"/>
<accession>A0A7J0D3N0</accession>
<gene>
    <name evidence="2" type="ORF">Smic_72330</name>
</gene>
<name>A0A7J0D3N0_STRMI</name>
<feature type="compositionally biased region" description="Low complexity" evidence="1">
    <location>
        <begin position="53"/>
        <end position="65"/>
    </location>
</feature>
<dbReference type="EMBL" id="BLWD01000001">
    <property type="protein sequence ID" value="GFN08677.1"/>
    <property type="molecule type" value="Genomic_DNA"/>
</dbReference>
<evidence type="ECO:0000313" key="3">
    <source>
        <dbReference type="Proteomes" id="UP000498740"/>
    </source>
</evidence>
<reference evidence="2 3" key="1">
    <citation type="submission" date="2020-05" db="EMBL/GenBank/DDBJ databases">
        <title>Whole genome shotgun sequence of Streptomyces microflavus NBRC 13062.</title>
        <authorList>
            <person name="Komaki H."/>
            <person name="Tamura T."/>
        </authorList>
    </citation>
    <scope>NUCLEOTIDE SEQUENCE [LARGE SCALE GENOMIC DNA]</scope>
    <source>
        <strain evidence="2 3">NBRC 13062</strain>
    </source>
</reference>
<comment type="caution">
    <text evidence="2">The sequence shown here is derived from an EMBL/GenBank/DDBJ whole genome shotgun (WGS) entry which is preliminary data.</text>
</comment>
<evidence type="ECO:0000256" key="1">
    <source>
        <dbReference type="SAM" id="MobiDB-lite"/>
    </source>
</evidence>
<sequence>MTDGGPQGFDLGRLLAERGAERYELHARHLNHQLPRMLHTIGFDKVYERAEGRTSGTRRATTTSTCSPGSA</sequence>
<protein>
    <submittedName>
        <fullName evidence="2">Uncharacterized protein</fullName>
    </submittedName>
</protein>
<proteinExistence type="predicted"/>
<feature type="region of interest" description="Disordered" evidence="1">
    <location>
        <begin position="49"/>
        <end position="71"/>
    </location>
</feature>